<keyword evidence="1" id="KW-0812">Transmembrane</keyword>
<evidence type="ECO:0000256" key="1">
    <source>
        <dbReference type="SAM" id="Phobius"/>
    </source>
</evidence>
<gene>
    <name evidence="2" type="ORF">DAERI_050016</name>
</gene>
<evidence type="ECO:0000313" key="2">
    <source>
        <dbReference type="EMBL" id="GBF05507.1"/>
    </source>
</evidence>
<dbReference type="Proteomes" id="UP000236569">
    <property type="component" value="Unassembled WGS sequence"/>
</dbReference>
<evidence type="ECO:0000313" key="3">
    <source>
        <dbReference type="Proteomes" id="UP000236569"/>
    </source>
</evidence>
<dbReference type="OrthoDB" id="69332at2"/>
<accession>A0A2I9DSM6</accession>
<proteinExistence type="predicted"/>
<dbReference type="AlphaFoldDB" id="A0A2I9DSM6"/>
<keyword evidence="3" id="KW-1185">Reference proteome</keyword>
<sequence>MLWLMTPPDPPPSPPRGLGARWRQVQRLPLTLILTSLLAGLGIVQLSFQLGNLAYRTATWTRETRQTQARIRGLERDLRLLRDAERAAQDPAYLEVLARCQGFVGENEEVVVAPGAPETPGELQNCMTLRLP</sequence>
<name>A0A2I9DSM6_9DEIO</name>
<organism evidence="2 3">
    <name type="scientific">Deinococcus aerius</name>
    <dbReference type="NCBI Taxonomy" id="200253"/>
    <lineage>
        <taxon>Bacteria</taxon>
        <taxon>Thermotogati</taxon>
        <taxon>Deinococcota</taxon>
        <taxon>Deinococci</taxon>
        <taxon>Deinococcales</taxon>
        <taxon>Deinococcaceae</taxon>
        <taxon>Deinococcus</taxon>
    </lineage>
</organism>
<keyword evidence="1" id="KW-1133">Transmembrane helix</keyword>
<keyword evidence="1" id="KW-0472">Membrane</keyword>
<feature type="transmembrane region" description="Helical" evidence="1">
    <location>
        <begin position="28"/>
        <end position="48"/>
    </location>
</feature>
<dbReference type="EMBL" id="BFAG01000005">
    <property type="protein sequence ID" value="GBF05507.1"/>
    <property type="molecule type" value="Genomic_DNA"/>
</dbReference>
<comment type="caution">
    <text evidence="2">The sequence shown here is derived from an EMBL/GenBank/DDBJ whole genome shotgun (WGS) entry which is preliminary data.</text>
</comment>
<reference evidence="3" key="1">
    <citation type="submission" date="2018-01" db="EMBL/GenBank/DDBJ databases">
        <title>Draft Genome Sequence of the Radioresistant Bacterium Deinococcus aerius TR0125, Isolated from the Higher Atmosphere above Japan.</title>
        <authorList>
            <person name="Satoh K."/>
            <person name="Arai H."/>
            <person name="Sanzen T."/>
            <person name="Kawaguchi Y."/>
            <person name="Hayashi H."/>
            <person name="Yokobori S."/>
            <person name="Yamagishi A."/>
            <person name="Oono Y."/>
            <person name="Narumi I."/>
        </authorList>
    </citation>
    <scope>NUCLEOTIDE SEQUENCE [LARGE SCALE GENOMIC DNA]</scope>
    <source>
        <strain evidence="3">TR0125</strain>
    </source>
</reference>
<protein>
    <submittedName>
        <fullName evidence="2">Septum formation initiator, FtsB-like protein</fullName>
    </submittedName>
</protein>